<keyword evidence="1" id="KW-1133">Transmembrane helix</keyword>
<dbReference type="EMBL" id="AZHF01000001">
    <property type="protein sequence ID" value="OAA80820.1"/>
    <property type="molecule type" value="Genomic_DNA"/>
</dbReference>
<gene>
    <name evidence="3" type="ORF">LEL_00365</name>
</gene>
<keyword evidence="1" id="KW-0812">Transmembrane</keyword>
<evidence type="ECO:0000259" key="2">
    <source>
        <dbReference type="Pfam" id="PF17648"/>
    </source>
</evidence>
<dbReference type="AlphaFoldDB" id="A0A168JSI6"/>
<dbReference type="STRING" id="1081108.A0A168JSI6"/>
<feature type="transmembrane region" description="Helical" evidence="1">
    <location>
        <begin position="12"/>
        <end position="29"/>
    </location>
</feature>
<dbReference type="OrthoDB" id="5358398at2759"/>
<dbReference type="Pfam" id="PF17648">
    <property type="entry name" value="Luciferase"/>
    <property type="match status" value="1"/>
</dbReference>
<sequence length="255" mass="27478">MPADLPMSTVQYAVAGAAIASATLAIVAYRDYSAYCALGDHGLPANFSGWCTQLKFTRNSRKDTTVPAPYDLAAAAAAAGPRSTESFLLPAGGSLPPRDGARPRIPGFTAPQRQVTDTASPAMKARMYAHLETLTKANAKLLQYELSTLEGPVPALQLHKDQAAARPKHLQRTRGELAHIHPPDGSTHLVLSLADSRRIIETGWGQRHRLSGTMLGWGYTLFYAPRNEDEFQLWKSVVAAAAKYACADLGQVQIV</sequence>
<keyword evidence="4" id="KW-1185">Reference proteome</keyword>
<protein>
    <recommendedName>
        <fullName evidence="2">Luciferase domain-containing protein</fullName>
    </recommendedName>
</protein>
<feature type="domain" description="Luciferase" evidence="2">
    <location>
        <begin position="174"/>
        <end position="241"/>
    </location>
</feature>
<dbReference type="InterPro" id="IPR040841">
    <property type="entry name" value="Luciferase_dom"/>
</dbReference>
<comment type="caution">
    <text evidence="3">The sequence shown here is derived from an EMBL/GenBank/DDBJ whole genome shotgun (WGS) entry which is preliminary data.</text>
</comment>
<dbReference type="PANTHER" id="PTHR38695">
    <property type="entry name" value="AMINO ACID PERMEASE_ SLC12A DOMAIN-CONTAINING PROTEIN"/>
    <property type="match status" value="1"/>
</dbReference>
<evidence type="ECO:0000313" key="3">
    <source>
        <dbReference type="EMBL" id="OAA80820.1"/>
    </source>
</evidence>
<name>A0A168JSI6_CORDF</name>
<proteinExistence type="predicted"/>
<dbReference type="PANTHER" id="PTHR38695:SF1">
    <property type="entry name" value="AMINO ACID PERMEASE_ SLC12A DOMAIN-CONTAINING PROTEIN"/>
    <property type="match status" value="1"/>
</dbReference>
<evidence type="ECO:0000256" key="1">
    <source>
        <dbReference type="SAM" id="Phobius"/>
    </source>
</evidence>
<organism evidence="3 4">
    <name type="scientific">Akanthomyces lecanii RCEF 1005</name>
    <dbReference type="NCBI Taxonomy" id="1081108"/>
    <lineage>
        <taxon>Eukaryota</taxon>
        <taxon>Fungi</taxon>
        <taxon>Dikarya</taxon>
        <taxon>Ascomycota</taxon>
        <taxon>Pezizomycotina</taxon>
        <taxon>Sordariomycetes</taxon>
        <taxon>Hypocreomycetidae</taxon>
        <taxon>Hypocreales</taxon>
        <taxon>Cordycipitaceae</taxon>
        <taxon>Akanthomyces</taxon>
        <taxon>Cordyceps confragosa</taxon>
    </lineage>
</organism>
<accession>A0A168JSI6</accession>
<dbReference type="InterPro" id="IPR048273">
    <property type="entry name" value="Luciferase"/>
</dbReference>
<evidence type="ECO:0000313" key="4">
    <source>
        <dbReference type="Proteomes" id="UP000076881"/>
    </source>
</evidence>
<keyword evidence="1" id="KW-0472">Membrane</keyword>
<reference evidence="3 4" key="1">
    <citation type="journal article" date="2016" name="Genome Biol. Evol.">
        <title>Divergent and convergent evolution of fungal pathogenicity.</title>
        <authorList>
            <person name="Shang Y."/>
            <person name="Xiao G."/>
            <person name="Zheng P."/>
            <person name="Cen K."/>
            <person name="Zhan S."/>
            <person name="Wang C."/>
        </authorList>
    </citation>
    <scope>NUCLEOTIDE SEQUENCE [LARGE SCALE GENOMIC DNA]</scope>
    <source>
        <strain evidence="3 4">RCEF 1005</strain>
    </source>
</reference>
<dbReference type="Proteomes" id="UP000076881">
    <property type="component" value="Unassembled WGS sequence"/>
</dbReference>